<dbReference type="GO" id="GO:0035591">
    <property type="term" value="F:signaling adaptor activity"/>
    <property type="evidence" value="ECO:0007669"/>
    <property type="project" value="TreeGrafter"/>
</dbReference>
<accession>A0A6J3MH22</accession>
<dbReference type="GO" id="GO:1904263">
    <property type="term" value="P:positive regulation of TORC1 signaling"/>
    <property type="evidence" value="ECO:0007669"/>
    <property type="project" value="TreeGrafter"/>
</dbReference>
<dbReference type="InterPro" id="IPR049567">
    <property type="entry name" value="WDR59-like"/>
</dbReference>
<dbReference type="GeneID" id="54364710"/>
<feature type="compositionally biased region" description="Polar residues" evidence="2">
    <location>
        <begin position="822"/>
        <end position="868"/>
    </location>
</feature>
<dbReference type="InterPro" id="IPR036322">
    <property type="entry name" value="WD40_repeat_dom_sf"/>
</dbReference>
<evidence type="ECO:0000259" key="3">
    <source>
        <dbReference type="PROSITE" id="PS51186"/>
    </source>
</evidence>
<evidence type="ECO:0000313" key="5">
    <source>
        <dbReference type="RefSeq" id="XP_033464276.1"/>
    </source>
</evidence>
<feature type="region of interest" description="Disordered" evidence="2">
    <location>
        <begin position="777"/>
        <end position="875"/>
    </location>
</feature>
<dbReference type="GO" id="GO:0034198">
    <property type="term" value="P:cellular response to amino acid starvation"/>
    <property type="evidence" value="ECO:0007669"/>
    <property type="project" value="TreeGrafter"/>
</dbReference>
<name>A0A6J3MH22_9PEZI</name>
<keyword evidence="1" id="KW-0853">WD repeat</keyword>
<dbReference type="SMART" id="SM00320">
    <property type="entry name" value="WD40"/>
    <property type="match status" value="2"/>
</dbReference>
<reference evidence="5" key="1">
    <citation type="submission" date="2020-01" db="EMBL/GenBank/DDBJ databases">
        <authorList>
            <consortium name="DOE Joint Genome Institute"/>
            <person name="Haridas S."/>
            <person name="Albert R."/>
            <person name="Binder M."/>
            <person name="Bloem J."/>
            <person name="Labutti K."/>
            <person name="Salamov A."/>
            <person name="Andreopoulos B."/>
            <person name="Baker S.E."/>
            <person name="Barry K."/>
            <person name="Bills G."/>
            <person name="Bluhm B.H."/>
            <person name="Cannon C."/>
            <person name="Castanera R."/>
            <person name="Culley D.E."/>
            <person name="Daum C."/>
            <person name="Ezra D."/>
            <person name="Gonzalez J.B."/>
            <person name="Henrissat B."/>
            <person name="Kuo A."/>
            <person name="Liang C."/>
            <person name="Lipzen A."/>
            <person name="Lutzoni F."/>
            <person name="Magnuson J."/>
            <person name="Mondo S."/>
            <person name="Nolan M."/>
            <person name="Ohm R."/>
            <person name="Pangilinan J."/>
            <person name="Park H.-J."/>
            <person name="Ramirez L."/>
            <person name="Alfaro M."/>
            <person name="Sun H."/>
            <person name="Tritt A."/>
            <person name="Yoshinaga Y."/>
            <person name="Zwiers L.-H."/>
            <person name="Turgeon B.G."/>
            <person name="Goodwin S.B."/>
            <person name="Spatafora J.W."/>
            <person name="Crous P.W."/>
            <person name="Grigoriev I.V."/>
        </authorList>
    </citation>
    <scope>NUCLEOTIDE SEQUENCE</scope>
    <source>
        <strain evidence="5">CBS 342.82</strain>
    </source>
</reference>
<reference evidence="5" key="2">
    <citation type="submission" date="2020-04" db="EMBL/GenBank/DDBJ databases">
        <authorList>
            <consortium name="NCBI Genome Project"/>
        </authorList>
    </citation>
    <scope>NUCLEOTIDE SEQUENCE</scope>
    <source>
        <strain evidence="5">CBS 342.82</strain>
    </source>
</reference>
<protein>
    <recommendedName>
        <fullName evidence="3">N-acetyltransferase domain-containing protein</fullName>
    </recommendedName>
</protein>
<dbReference type="PROSITE" id="PS50082">
    <property type="entry name" value="WD_REPEATS_2"/>
    <property type="match status" value="1"/>
</dbReference>
<feature type="repeat" description="WD" evidence="1">
    <location>
        <begin position="95"/>
        <end position="137"/>
    </location>
</feature>
<organism evidence="5">
    <name type="scientific">Dissoconium aciculare CBS 342.82</name>
    <dbReference type="NCBI Taxonomy" id="1314786"/>
    <lineage>
        <taxon>Eukaryota</taxon>
        <taxon>Fungi</taxon>
        <taxon>Dikarya</taxon>
        <taxon>Ascomycota</taxon>
        <taxon>Pezizomycotina</taxon>
        <taxon>Dothideomycetes</taxon>
        <taxon>Dothideomycetidae</taxon>
        <taxon>Mycosphaerellales</taxon>
        <taxon>Dissoconiaceae</taxon>
        <taxon>Dissoconium</taxon>
    </lineage>
</organism>
<dbReference type="PROSITE" id="PS51186">
    <property type="entry name" value="GNAT"/>
    <property type="match status" value="1"/>
</dbReference>
<feature type="region of interest" description="Disordered" evidence="2">
    <location>
        <begin position="1226"/>
        <end position="1251"/>
    </location>
</feature>
<proteinExistence type="predicted"/>
<dbReference type="GO" id="GO:0005774">
    <property type="term" value="C:vacuolar membrane"/>
    <property type="evidence" value="ECO:0007669"/>
    <property type="project" value="TreeGrafter"/>
</dbReference>
<keyword evidence="4" id="KW-1185">Reference proteome</keyword>
<dbReference type="Gene3D" id="3.40.630.30">
    <property type="match status" value="1"/>
</dbReference>
<feature type="compositionally biased region" description="Polar residues" evidence="2">
    <location>
        <begin position="401"/>
        <end position="420"/>
    </location>
</feature>
<dbReference type="InterPro" id="IPR016181">
    <property type="entry name" value="Acyl_CoA_acyltransferase"/>
</dbReference>
<dbReference type="Proteomes" id="UP000504637">
    <property type="component" value="Unplaced"/>
</dbReference>
<feature type="compositionally biased region" description="Polar residues" evidence="2">
    <location>
        <begin position="907"/>
        <end position="916"/>
    </location>
</feature>
<reference evidence="5" key="3">
    <citation type="submission" date="2025-08" db="UniProtKB">
        <authorList>
            <consortium name="RefSeq"/>
        </authorList>
    </citation>
    <scope>IDENTIFICATION</scope>
    <source>
        <strain evidence="5">CBS 342.82</strain>
    </source>
</reference>
<dbReference type="Gene3D" id="2.130.10.10">
    <property type="entry name" value="YVTN repeat-like/Quinoprotein amine dehydrogenase"/>
    <property type="match status" value="1"/>
</dbReference>
<dbReference type="InterPro" id="IPR015943">
    <property type="entry name" value="WD40/YVTN_repeat-like_dom_sf"/>
</dbReference>
<dbReference type="OrthoDB" id="311712at2759"/>
<feature type="region of interest" description="Disordered" evidence="2">
    <location>
        <begin position="400"/>
        <end position="446"/>
    </location>
</feature>
<dbReference type="SUPFAM" id="SSF50978">
    <property type="entry name" value="WD40 repeat-like"/>
    <property type="match status" value="1"/>
</dbReference>
<dbReference type="Pfam" id="PF13673">
    <property type="entry name" value="Acetyltransf_10"/>
    <property type="match status" value="1"/>
</dbReference>
<evidence type="ECO:0000313" key="4">
    <source>
        <dbReference type="Proteomes" id="UP000504637"/>
    </source>
</evidence>
<dbReference type="GO" id="GO:0035859">
    <property type="term" value="C:Seh1-associated complex"/>
    <property type="evidence" value="ECO:0007669"/>
    <property type="project" value="TreeGrafter"/>
</dbReference>
<dbReference type="GO" id="GO:0016747">
    <property type="term" value="F:acyltransferase activity, transferring groups other than amino-acyl groups"/>
    <property type="evidence" value="ECO:0007669"/>
    <property type="project" value="InterPro"/>
</dbReference>
<gene>
    <name evidence="5" type="ORF">K489DRAFT_397555</name>
</gene>
<dbReference type="PANTHER" id="PTHR46170:SF1">
    <property type="entry name" value="GATOR COMPLEX PROTEIN WDR59"/>
    <property type="match status" value="1"/>
</dbReference>
<feature type="region of interest" description="Disordered" evidence="2">
    <location>
        <begin position="894"/>
        <end position="916"/>
    </location>
</feature>
<feature type="domain" description="N-acetyltransferase" evidence="3">
    <location>
        <begin position="1292"/>
        <end position="1441"/>
    </location>
</feature>
<dbReference type="InterPro" id="IPR000182">
    <property type="entry name" value="GNAT_dom"/>
</dbReference>
<evidence type="ECO:0000256" key="1">
    <source>
        <dbReference type="PROSITE-ProRule" id="PRU00221"/>
    </source>
</evidence>
<dbReference type="InterPro" id="IPR001680">
    <property type="entry name" value="WD40_rpt"/>
</dbReference>
<dbReference type="SUPFAM" id="SSF55729">
    <property type="entry name" value="Acyl-CoA N-acyltransferases (Nat)"/>
    <property type="match status" value="1"/>
</dbReference>
<feature type="compositionally biased region" description="Basic and acidic residues" evidence="2">
    <location>
        <begin position="812"/>
        <end position="821"/>
    </location>
</feature>
<evidence type="ECO:0000256" key="2">
    <source>
        <dbReference type="SAM" id="MobiDB-lite"/>
    </source>
</evidence>
<dbReference type="PANTHER" id="PTHR46170">
    <property type="entry name" value="GATOR COMPLEX PROTEIN WDR59"/>
    <property type="match status" value="1"/>
</dbReference>
<dbReference type="RefSeq" id="XP_033464276.1">
    <property type="nucleotide sequence ID" value="XM_033606910.1"/>
</dbReference>
<sequence length="1479" mass="161757">MTDIDKKDHLLSPVLQVVTVLNPEYVASIDAGDIHVRELSRTHQGPHHIIHRNASWSSRPVLLLSPAAPDLLAVACGSQIWVFDLRLTSAEAVLLKGNGRIVRTLAWHPRKPELLAVGTIDGNISLWCLHDGSRPYRSIKSRRSACSHLAFDPSSDHCVAATFADQLVLWTGHAEPHVYAFDSDASEVISLYWDPKDVERLSVFFADGRLLILSIGRQIHNDQESADLAGLDFYRGDVDAEEAVFGGATNLKIQASRHHFTSSLRQVLVLGPSSFLALSDESDTLVLCTLGRSADGLQEVWTLHVNPAIDAFTVRSSDGDIEVVTCSAGLFDAYTVPSEVAELMPRPSRGRSRSRSMRTISDAGTMTTDRILHHFARGKRPNVHSSGQYIQPHLRLRGKRSTWTSQFDTPPTQSMTSSLELPQREKSGDGSSMPFLSPSIPARRPSTHLMPQIDESLHLSPLAGASFDTLHSSAVHDSDSDDEAFPSSSNIKEGVLPEKVNVPLPRTCGAQFTRSGDLLLFMPFKVKPAEVVVGQDVPEPGSAEDQFSELSRIFPAFGNIKSVRINRSGAASVDHTAFATSLSHDSNAAHQLSSFESRLSWKSKQSNFAVLANSVHPKVILQVYQRSMLQAPSRPDFHYQIFSTLGEHYHEVCEKNAINAGLASLVQYEDLLRTLALIFHAQQNAPHTHKAKAELGRGKFLARADGSSSHAQVPLRSAFVTVQADWLNHSFGSAWAIGKLLQWIETQADIQLLAKTSALLLASNKASLKFNTPSTAPHNGSVPGLVFDPSSPASSTIGKSTAFPALQPRLAPHKEQNEESPTKTLGSRTSSRNPSQPTTPYLDSLASTPPLNFSPFSKQGQRLSTPGSVSPEHSRSSFSAAVRSYAQSITDKFPAYSSSPPLKKAGTSPNGELSSSLPIGSWSKSVSFASTAKPASEARRGSNWTQEDPERDVDAIANDMSFATKPSGARAVSVSYKNQGSFYDETMQGPPAQFLTPELKLKCAIWCGAYAETLRSQQLPIDAAELEKLASLDSVKAKSRKKSFYRTIPRKSPARDASLCSICYTVICGARQFCPDCLHASHPVCFGLVLAGAVAADFRCPTGCGCNCTLNAGIGPGESDAISSHLLPANGPINFSKRGRTNHDRPQYARVIIARAPVQVSFLPGRLLDFEHRLGFVYSPFQPTRVTVIADIAMPSNKPTDENDVNMKRKSSRLLRIITSPNGFMSALKPHNGKQDMNNRRSKDCDAPTRNNDIDMTISVAEPERAHELPAYSPLFHAVVSSTVAIKLPRGYRMRSLQQTDYETYTQLKTIGIMSRKAWDEQCYYLQSRNDTYTIMVITDASGTVVCTGTLLLERKLVNGGCLVGQIKDLCVAPTQKGKNLGLRMLEQLNQLAIDAGCTKTSVMTQDVNEAFYKQRGFRRTVELEMMRSHADAQIAAPTPTDLQARRTLIYSCDAEHRVSSKLGLETITREIIRTSDPV</sequence>
<feature type="compositionally biased region" description="Basic and acidic residues" evidence="2">
    <location>
        <begin position="1233"/>
        <end position="1247"/>
    </location>
</feature>